<dbReference type="Proteomes" id="UP000013097">
    <property type="component" value="Unassembled WGS sequence"/>
</dbReference>
<gene>
    <name evidence="1" type="ORF">HMPREF1092_01977</name>
</gene>
<dbReference type="PATRIC" id="fig|999411.4.peg.1944"/>
<keyword evidence="2" id="KW-1185">Reference proteome</keyword>
<dbReference type="HOGENOM" id="CLU_2768499_0_0_9"/>
<accession>N9XZE3</accession>
<protein>
    <submittedName>
        <fullName evidence="1">Uncharacterized protein</fullName>
    </submittedName>
</protein>
<name>N9XZE3_9CLOT</name>
<dbReference type="RefSeq" id="WP_002598471.1">
    <property type="nucleotide sequence ID" value="NZ_KB850956.1"/>
</dbReference>
<comment type="caution">
    <text evidence="1">The sequence shown here is derived from an EMBL/GenBank/DDBJ whole genome shotgun (WGS) entry which is preliminary data.</text>
</comment>
<dbReference type="EMBL" id="AGYT01000009">
    <property type="protein sequence ID" value="ENZ01269.1"/>
    <property type="molecule type" value="Genomic_DNA"/>
</dbReference>
<organism evidence="1 2">
    <name type="scientific">Clostridium thermobutyricum</name>
    <dbReference type="NCBI Taxonomy" id="29372"/>
    <lineage>
        <taxon>Bacteria</taxon>
        <taxon>Bacillati</taxon>
        <taxon>Bacillota</taxon>
        <taxon>Clostridia</taxon>
        <taxon>Eubacteriales</taxon>
        <taxon>Clostridiaceae</taxon>
        <taxon>Clostridium</taxon>
    </lineage>
</organism>
<reference evidence="1 2" key="1">
    <citation type="submission" date="2013-01" db="EMBL/GenBank/DDBJ databases">
        <title>The Genome Sequence of Clostridium colicanis 209318.</title>
        <authorList>
            <consortium name="The Broad Institute Genome Sequencing Platform"/>
            <person name="Earl A."/>
            <person name="Ward D."/>
            <person name="Feldgarden M."/>
            <person name="Gevers D."/>
            <person name="Courvalin P."/>
            <person name="Lambert T."/>
            <person name="Walker B."/>
            <person name="Young S.K."/>
            <person name="Zeng Q."/>
            <person name="Gargeya S."/>
            <person name="Fitzgerald M."/>
            <person name="Haas B."/>
            <person name="Abouelleil A."/>
            <person name="Alvarado L."/>
            <person name="Arachchi H.M."/>
            <person name="Berlin A.M."/>
            <person name="Chapman S.B."/>
            <person name="Dewar J."/>
            <person name="Goldberg J."/>
            <person name="Griggs A."/>
            <person name="Gujja S."/>
            <person name="Hansen M."/>
            <person name="Howarth C."/>
            <person name="Imamovic A."/>
            <person name="Larimer J."/>
            <person name="McCowan C."/>
            <person name="Murphy C."/>
            <person name="Neiman D."/>
            <person name="Pearson M."/>
            <person name="Priest M."/>
            <person name="Roberts A."/>
            <person name="Saif S."/>
            <person name="Shea T."/>
            <person name="Sisk P."/>
            <person name="Sykes S."/>
            <person name="Wortman J."/>
            <person name="Nusbaum C."/>
            <person name="Birren B."/>
        </authorList>
    </citation>
    <scope>NUCLEOTIDE SEQUENCE [LARGE SCALE GENOMIC DNA]</scope>
    <source>
        <strain evidence="1 2">209318</strain>
    </source>
</reference>
<proteinExistence type="predicted"/>
<evidence type="ECO:0000313" key="2">
    <source>
        <dbReference type="Proteomes" id="UP000013097"/>
    </source>
</evidence>
<evidence type="ECO:0000313" key="1">
    <source>
        <dbReference type="EMBL" id="ENZ01269.1"/>
    </source>
</evidence>
<sequence length="69" mass="7803">MRNIIRFFDDNSSLESVINSLIDLNLENEFNKLLNSLSVQADVESNSSMLYNNTQKIDCVTSDKKGGMQ</sequence>
<dbReference type="AlphaFoldDB" id="N9XZE3"/>